<dbReference type="GO" id="GO:0005506">
    <property type="term" value="F:iron ion binding"/>
    <property type="evidence" value="ECO:0007669"/>
    <property type="project" value="InterPro"/>
</dbReference>
<dbReference type="PROSITE" id="PS51021">
    <property type="entry name" value="BAR"/>
    <property type="match status" value="1"/>
</dbReference>
<dbReference type="InterPro" id="IPR050364">
    <property type="entry name" value="Cytochrome_P450_fung"/>
</dbReference>
<dbReference type="InterPro" id="IPR027267">
    <property type="entry name" value="AH/BAR_dom_sf"/>
</dbReference>
<evidence type="ECO:0000259" key="18">
    <source>
        <dbReference type="PROSITE" id="PS50002"/>
    </source>
</evidence>
<evidence type="ECO:0000256" key="11">
    <source>
        <dbReference type="ARBA" id="ARBA00023004"/>
    </source>
</evidence>
<dbReference type="GO" id="GO:0004497">
    <property type="term" value="F:monooxygenase activity"/>
    <property type="evidence" value="ECO:0007669"/>
    <property type="project" value="UniProtKB-KW"/>
</dbReference>
<evidence type="ECO:0000256" key="8">
    <source>
        <dbReference type="ARBA" id="ARBA00022723"/>
    </source>
</evidence>
<feature type="domain" description="SH3" evidence="18">
    <location>
        <begin position="1017"/>
        <end position="1076"/>
    </location>
</feature>
<dbReference type="Gene3D" id="2.30.30.40">
    <property type="entry name" value="SH3 Domains"/>
    <property type="match status" value="1"/>
</dbReference>
<dbReference type="Pfam" id="PF03114">
    <property type="entry name" value="BAR"/>
    <property type="match status" value="1"/>
</dbReference>
<dbReference type="SUPFAM" id="SSF50044">
    <property type="entry name" value="SH3-domain"/>
    <property type="match status" value="1"/>
</dbReference>
<dbReference type="CDD" id="cd11065">
    <property type="entry name" value="CYP64-like"/>
    <property type="match status" value="1"/>
</dbReference>
<evidence type="ECO:0000256" key="5">
    <source>
        <dbReference type="ARBA" id="ARBA00022443"/>
    </source>
</evidence>
<dbReference type="SUPFAM" id="SSF103657">
    <property type="entry name" value="BAR/IMD domain-like"/>
    <property type="match status" value="1"/>
</dbReference>
<evidence type="ECO:0000256" key="4">
    <source>
        <dbReference type="ARBA" id="ARBA00010617"/>
    </source>
</evidence>
<gene>
    <name evidence="20" type="ORF">ONZ51_g2929</name>
</gene>
<evidence type="ECO:0000259" key="19">
    <source>
        <dbReference type="PROSITE" id="PS51021"/>
    </source>
</evidence>
<evidence type="ECO:0000256" key="2">
    <source>
        <dbReference type="ARBA" id="ARBA00004167"/>
    </source>
</evidence>
<feature type="compositionally biased region" description="Basic and acidic residues" evidence="17">
    <location>
        <begin position="937"/>
        <end position="960"/>
    </location>
</feature>
<evidence type="ECO:0000256" key="1">
    <source>
        <dbReference type="ARBA" id="ARBA00001971"/>
    </source>
</evidence>
<evidence type="ECO:0000313" key="21">
    <source>
        <dbReference type="Proteomes" id="UP001215151"/>
    </source>
</evidence>
<feature type="compositionally biased region" description="Basic and acidic residues" evidence="17">
    <location>
        <begin position="1117"/>
        <end position="1131"/>
    </location>
</feature>
<comment type="cofactor">
    <cofactor evidence="1 14">
        <name>heme</name>
        <dbReference type="ChEBI" id="CHEBI:30413"/>
    </cofactor>
</comment>
<feature type="domain" description="BAR" evidence="19">
    <location>
        <begin position="589"/>
        <end position="818"/>
    </location>
</feature>
<evidence type="ECO:0000256" key="17">
    <source>
        <dbReference type="SAM" id="MobiDB-lite"/>
    </source>
</evidence>
<evidence type="ECO:0000256" key="7">
    <source>
        <dbReference type="ARBA" id="ARBA00022692"/>
    </source>
</evidence>
<evidence type="ECO:0000256" key="12">
    <source>
        <dbReference type="ARBA" id="ARBA00023033"/>
    </source>
</evidence>
<dbReference type="InterPro" id="IPR017972">
    <property type="entry name" value="Cyt_P450_CS"/>
</dbReference>
<dbReference type="PROSITE" id="PS00086">
    <property type="entry name" value="CYTOCHROME_P450"/>
    <property type="match status" value="1"/>
</dbReference>
<comment type="caution">
    <text evidence="20">The sequence shown here is derived from an EMBL/GenBank/DDBJ whole genome shotgun (WGS) entry which is preliminary data.</text>
</comment>
<dbReference type="Gene3D" id="1.10.630.10">
    <property type="entry name" value="Cytochrome P450"/>
    <property type="match status" value="1"/>
</dbReference>
<keyword evidence="12" id="KW-0503">Monooxygenase</keyword>
<keyword evidence="16" id="KW-0175">Coiled coil</keyword>
<dbReference type="InterPro" id="IPR001452">
    <property type="entry name" value="SH3_domain"/>
</dbReference>
<evidence type="ECO:0000256" key="16">
    <source>
        <dbReference type="SAM" id="Coils"/>
    </source>
</evidence>
<sequence length="1295" mass="143341">MASNLPAVIRLERHLDQVLVLAARYFREGGRTSILDLRGTTMGESLLSTAFVVALALACCVLVARRAHSSHSKRLPPGPGGLPLLGAVHKLPPKNQERQFSEWAKQYGDVIYLKLFRTPTVVLNSLEAATDVLTKRSAKHSDRPRMILLGELMNQGSSLPPMPYGERFRKHRRWMHEMVGTKERLEAHRDIQLREVQNLVKNLLHEPEQFTEHVHLYVSATMLEMTYGKRITSLDDDLVTVADRAIDGINEAGTPGAIIVDFFPLLKSLPTWMPGAGFKRRALAVGEYVRAWKDTGYDMVTSAMAHGTTLPCVTATLLEEHGWNPTPEEAEDIKGLGCSVYGAGIESTRGTLVTFLLAMTRNPDVVRKAQDEIDRVVGNERLPDFTDRPSLPYVDALVEELLSAFKMESANPPRLVVTVRERVVFLHVSSAVPHRTMMDDEYRGYTIPEGCMVIPNVWAMSREISQYPEPEEFRPERFLQTDGEAGKLDIPLPSSYVFGFGRRVCPGQAFADATLWLAIVRILAVFDIRKPLGPNGEERTPPAAFFSGFTSLNVERLAYSGHIGEDWPSNDSPSVQSEAALASAFGEQKLPDGIWGDRASSDEFRELEHDIELRRQGLWRLDVASDDLRHYLQKKKFSEVVEHADKLLAIDALGVVMIKHGEEFGEDSAYGQSLVNFGRAHCTIASLQESFAMMFEETYITAIRQSEDEIKEYQMQRKKLESRRLSFDAAAAKLDKLKHAKKVQEKDRQEAEDEYEDAKARYEETLEDVRARMWAIQENEVVQLRELTNFLDLELSFIRSYYEELQKVKDNWIDEETLKKLGAPKARPPSRPASASRANSIRSTKSAKKATEHDSPDSSDEEGTVSRKKSLSRRKSEAGSKPPSRPQSRASRKRSDSTATATSEKEKEKEAKPEKMSHRLSVAGWASSAMSSVTGRGKKDKDKDKFSALRDEDGSDKSDTDDFGMPKSSKSHSRKSSLPAPSGLPSTSPKLPIRMMKSLSRSGSDKDKDAKENGDKQVRKRVVALHDFAAASVDELSFKAGEQIDVVSEVIDGWWMGELGGKRGLFPTTYTEVINSSSSSLPQKPPLPQRPPSSLTRSLGLQNGGSRTGSSLSSLEDGGHPFGDHNSHDGSARPPYEESIQSSHMTESDDDESGSLMRVQRVEDGFSSRYTSAIPPPVPAPTPARRGTDAISSSPVKKAPPPPPPRRSTLTASPALTPPSLPSRPATLRSKSSHSSSGSLSALANTGVVAAAASDELTYSPFDSPKDARFGCSDFKQNPFKPTGFCNNCFQMHSS</sequence>
<dbReference type="CDD" id="cd00174">
    <property type="entry name" value="SH3"/>
    <property type="match status" value="1"/>
</dbReference>
<feature type="compositionally biased region" description="Basic and acidic residues" evidence="17">
    <location>
        <begin position="1003"/>
        <end position="1017"/>
    </location>
</feature>
<keyword evidence="9" id="KW-1133">Transmembrane helix</keyword>
<feature type="compositionally biased region" description="Low complexity" evidence="17">
    <location>
        <begin position="832"/>
        <end position="843"/>
    </location>
</feature>
<dbReference type="SUPFAM" id="SSF48264">
    <property type="entry name" value="Cytochrome P450"/>
    <property type="match status" value="1"/>
</dbReference>
<dbReference type="GO" id="GO:0016020">
    <property type="term" value="C:membrane"/>
    <property type="evidence" value="ECO:0007669"/>
    <property type="project" value="UniProtKB-SubCell"/>
</dbReference>
<feature type="compositionally biased region" description="Low complexity" evidence="17">
    <location>
        <begin position="1092"/>
        <end position="1101"/>
    </location>
</feature>
<dbReference type="InterPro" id="IPR004148">
    <property type="entry name" value="BAR_dom"/>
</dbReference>
<dbReference type="FunFam" id="2.30.30.40:FF:000072">
    <property type="entry name" value="Unconventional Myosin IB"/>
    <property type="match status" value="1"/>
</dbReference>
<name>A0AAD7U146_9APHY</name>
<feature type="region of interest" description="Disordered" evidence="17">
    <location>
        <begin position="820"/>
        <end position="1019"/>
    </location>
</feature>
<dbReference type="GO" id="GO:0016705">
    <property type="term" value="F:oxidoreductase activity, acting on paired donors, with incorporation or reduction of molecular oxygen"/>
    <property type="evidence" value="ECO:0007669"/>
    <property type="project" value="InterPro"/>
</dbReference>
<comment type="subcellular location">
    <subcellularLocation>
        <location evidence="2">Membrane</location>
        <topology evidence="2">Single-pass membrane protein</topology>
    </subcellularLocation>
</comment>
<keyword evidence="10" id="KW-0560">Oxidoreductase</keyword>
<evidence type="ECO:0000256" key="10">
    <source>
        <dbReference type="ARBA" id="ARBA00023002"/>
    </source>
</evidence>
<proteinExistence type="inferred from homology"/>
<protein>
    <submittedName>
        <fullName evidence="20">Uncharacterized protein</fullName>
    </submittedName>
</protein>
<dbReference type="PROSITE" id="PS50002">
    <property type="entry name" value="SH3"/>
    <property type="match status" value="1"/>
</dbReference>
<keyword evidence="6 14" id="KW-0349">Heme</keyword>
<evidence type="ECO:0000313" key="20">
    <source>
        <dbReference type="EMBL" id="KAJ8489420.1"/>
    </source>
</evidence>
<feature type="region of interest" description="Disordered" evidence="17">
    <location>
        <begin position="1075"/>
        <end position="1242"/>
    </location>
</feature>
<keyword evidence="11 14" id="KW-0408">Iron</keyword>
<dbReference type="Gene3D" id="1.20.1270.60">
    <property type="entry name" value="Arfaptin homology (AH) domain/BAR domain"/>
    <property type="match status" value="1"/>
</dbReference>
<dbReference type="SMART" id="SM00326">
    <property type="entry name" value="SH3"/>
    <property type="match status" value="1"/>
</dbReference>
<dbReference type="GO" id="GO:0005737">
    <property type="term" value="C:cytoplasm"/>
    <property type="evidence" value="ECO:0007669"/>
    <property type="project" value="InterPro"/>
</dbReference>
<dbReference type="InterPro" id="IPR001128">
    <property type="entry name" value="Cyt_P450"/>
</dbReference>
<evidence type="ECO:0000256" key="6">
    <source>
        <dbReference type="ARBA" id="ARBA00022617"/>
    </source>
</evidence>
<evidence type="ECO:0000256" key="9">
    <source>
        <dbReference type="ARBA" id="ARBA00022989"/>
    </source>
</evidence>
<accession>A0AAD7U146</accession>
<dbReference type="PRINTS" id="PR00463">
    <property type="entry name" value="EP450I"/>
</dbReference>
<dbReference type="EMBL" id="JAPEVG010000049">
    <property type="protein sequence ID" value="KAJ8489420.1"/>
    <property type="molecule type" value="Genomic_DNA"/>
</dbReference>
<dbReference type="Pfam" id="PF00067">
    <property type="entry name" value="p450"/>
    <property type="match status" value="2"/>
</dbReference>
<dbReference type="GO" id="GO:0020037">
    <property type="term" value="F:heme binding"/>
    <property type="evidence" value="ECO:0007669"/>
    <property type="project" value="InterPro"/>
</dbReference>
<dbReference type="PANTHER" id="PTHR46300">
    <property type="entry name" value="P450, PUTATIVE (EUROFUNG)-RELATED-RELATED"/>
    <property type="match status" value="1"/>
</dbReference>
<dbReference type="Proteomes" id="UP001215151">
    <property type="component" value="Unassembled WGS sequence"/>
</dbReference>
<evidence type="ECO:0000256" key="13">
    <source>
        <dbReference type="ARBA" id="ARBA00023136"/>
    </source>
</evidence>
<comment type="pathway">
    <text evidence="3">Secondary metabolite biosynthesis.</text>
</comment>
<dbReference type="Pfam" id="PF00018">
    <property type="entry name" value="SH3_1"/>
    <property type="match status" value="1"/>
</dbReference>
<feature type="compositionally biased region" description="Basic and acidic residues" evidence="17">
    <location>
        <begin position="903"/>
        <end position="917"/>
    </location>
</feature>
<dbReference type="PRINTS" id="PR00452">
    <property type="entry name" value="SH3DOMAIN"/>
</dbReference>
<dbReference type="PANTHER" id="PTHR46300:SF7">
    <property type="entry name" value="P450, PUTATIVE (EUROFUNG)-RELATED"/>
    <property type="match status" value="1"/>
</dbReference>
<dbReference type="InterPro" id="IPR002401">
    <property type="entry name" value="Cyt_P450_E_grp-I"/>
</dbReference>
<comment type="similarity">
    <text evidence="4">Belongs to the cytochrome P450 family.</text>
</comment>
<dbReference type="InterPro" id="IPR036028">
    <property type="entry name" value="SH3-like_dom_sf"/>
</dbReference>
<feature type="compositionally biased region" description="Low complexity" evidence="17">
    <location>
        <begin position="1223"/>
        <end position="1241"/>
    </location>
</feature>
<feature type="binding site" description="axial binding residue" evidence="14">
    <location>
        <position position="505"/>
    </location>
    <ligand>
        <name>heme</name>
        <dbReference type="ChEBI" id="CHEBI:30413"/>
    </ligand>
    <ligandPart>
        <name>Fe</name>
        <dbReference type="ChEBI" id="CHEBI:18248"/>
    </ligandPart>
</feature>
<feature type="coiled-coil region" evidence="16">
    <location>
        <begin position="703"/>
        <end position="779"/>
    </location>
</feature>
<dbReference type="SMART" id="SM00721">
    <property type="entry name" value="BAR"/>
    <property type="match status" value="1"/>
</dbReference>
<dbReference type="InterPro" id="IPR036396">
    <property type="entry name" value="Cyt_P450_sf"/>
</dbReference>
<keyword evidence="21" id="KW-1185">Reference proteome</keyword>
<evidence type="ECO:0000256" key="15">
    <source>
        <dbReference type="PROSITE-ProRule" id="PRU00192"/>
    </source>
</evidence>
<keyword evidence="13" id="KW-0472">Membrane</keyword>
<reference evidence="20" key="1">
    <citation type="submission" date="2022-11" db="EMBL/GenBank/DDBJ databases">
        <title>Genome Sequence of Cubamyces cubensis.</title>
        <authorList>
            <person name="Buettner E."/>
        </authorList>
    </citation>
    <scope>NUCLEOTIDE SEQUENCE</scope>
    <source>
        <strain evidence="20">MPL-01</strain>
    </source>
</reference>
<evidence type="ECO:0000256" key="3">
    <source>
        <dbReference type="ARBA" id="ARBA00005179"/>
    </source>
</evidence>
<keyword evidence="5 15" id="KW-0728">SH3 domain</keyword>
<keyword evidence="7" id="KW-0812">Transmembrane</keyword>
<keyword evidence="8 14" id="KW-0479">Metal-binding</keyword>
<evidence type="ECO:0000256" key="14">
    <source>
        <dbReference type="PIRSR" id="PIRSR602401-1"/>
    </source>
</evidence>
<organism evidence="20 21">
    <name type="scientific">Trametes cubensis</name>
    <dbReference type="NCBI Taxonomy" id="1111947"/>
    <lineage>
        <taxon>Eukaryota</taxon>
        <taxon>Fungi</taxon>
        <taxon>Dikarya</taxon>
        <taxon>Basidiomycota</taxon>
        <taxon>Agaricomycotina</taxon>
        <taxon>Agaricomycetes</taxon>
        <taxon>Polyporales</taxon>
        <taxon>Polyporaceae</taxon>
        <taxon>Trametes</taxon>
    </lineage>
</organism>